<dbReference type="GO" id="GO:0043531">
    <property type="term" value="F:ADP binding"/>
    <property type="evidence" value="ECO:0007669"/>
    <property type="project" value="InterPro"/>
</dbReference>
<proteinExistence type="predicted"/>
<dbReference type="InterPro" id="IPR000845">
    <property type="entry name" value="Nucleoside_phosphorylase_d"/>
</dbReference>
<dbReference type="GO" id="GO:0009116">
    <property type="term" value="P:nucleoside metabolic process"/>
    <property type="evidence" value="ECO:0007669"/>
    <property type="project" value="InterPro"/>
</dbReference>
<feature type="domain" description="Nucleoside phosphorylase" evidence="3">
    <location>
        <begin position="11"/>
        <end position="169"/>
    </location>
</feature>
<evidence type="ECO:0000259" key="3">
    <source>
        <dbReference type="Pfam" id="PF01048"/>
    </source>
</evidence>
<gene>
    <name evidence="4" type="ORF">ETB97_002551</name>
</gene>
<evidence type="ECO:0000256" key="1">
    <source>
        <dbReference type="SAM" id="SignalP"/>
    </source>
</evidence>
<dbReference type="EMBL" id="SPNV01000157">
    <property type="protein sequence ID" value="KAF5859640.1"/>
    <property type="molecule type" value="Genomic_DNA"/>
</dbReference>
<dbReference type="SUPFAM" id="SSF52540">
    <property type="entry name" value="P-loop containing nucleoside triphosphate hydrolases"/>
    <property type="match status" value="1"/>
</dbReference>
<dbReference type="SUPFAM" id="SSF53167">
    <property type="entry name" value="Purine and uridine phosphorylases"/>
    <property type="match status" value="1"/>
</dbReference>
<accession>A0A8H6A4A7</accession>
<evidence type="ECO:0008006" key="6">
    <source>
        <dbReference type="Google" id="ProtNLM"/>
    </source>
</evidence>
<dbReference type="GO" id="GO:0003824">
    <property type="term" value="F:catalytic activity"/>
    <property type="evidence" value="ECO:0007669"/>
    <property type="project" value="InterPro"/>
</dbReference>
<dbReference type="Gene3D" id="3.40.50.300">
    <property type="entry name" value="P-loop containing nucleotide triphosphate hydrolases"/>
    <property type="match status" value="1"/>
</dbReference>
<comment type="caution">
    <text evidence="4">The sequence shown here is derived from an EMBL/GenBank/DDBJ whole genome shotgun (WGS) entry which is preliminary data.</text>
</comment>
<protein>
    <recommendedName>
        <fullName evidence="6">Nucleoside phosphorylase domain-containing protein</fullName>
    </recommendedName>
</protein>
<organism evidence="4 5">
    <name type="scientific">Petromyces alliaceus</name>
    <name type="common">Aspergillus alliaceus</name>
    <dbReference type="NCBI Taxonomy" id="209559"/>
    <lineage>
        <taxon>Eukaryota</taxon>
        <taxon>Fungi</taxon>
        <taxon>Dikarya</taxon>
        <taxon>Ascomycota</taxon>
        <taxon>Pezizomycotina</taxon>
        <taxon>Eurotiomycetes</taxon>
        <taxon>Eurotiomycetidae</taxon>
        <taxon>Eurotiales</taxon>
        <taxon>Aspergillaceae</taxon>
        <taxon>Aspergillus</taxon>
        <taxon>Aspergillus subgen. Circumdati</taxon>
    </lineage>
</organism>
<dbReference type="InterPro" id="IPR053137">
    <property type="entry name" value="NLR-like"/>
</dbReference>
<dbReference type="InterPro" id="IPR027417">
    <property type="entry name" value="P-loop_NTPase"/>
</dbReference>
<feature type="domain" description="NB-ARC" evidence="2">
    <location>
        <begin position="359"/>
        <end position="517"/>
    </location>
</feature>
<keyword evidence="5" id="KW-1185">Reference proteome</keyword>
<dbReference type="InterPro" id="IPR002182">
    <property type="entry name" value="NB-ARC"/>
</dbReference>
<reference evidence="4 5" key="1">
    <citation type="submission" date="2019-04" db="EMBL/GenBank/DDBJ databases">
        <title>Aspergillus burnettii sp. nov., novel species from soil in southeast Queensland.</title>
        <authorList>
            <person name="Gilchrist C.L.M."/>
            <person name="Pitt J.I."/>
            <person name="Lange L."/>
            <person name="Lacey H.J."/>
            <person name="Vuong D."/>
            <person name="Midgley D.J."/>
            <person name="Greenfield P."/>
            <person name="Bradbury M."/>
            <person name="Lacey E."/>
            <person name="Busk P.K."/>
            <person name="Pilgaard B."/>
            <person name="Chooi Y.H."/>
            <person name="Piggott A.M."/>
        </authorList>
    </citation>
    <scope>NUCLEOTIDE SEQUENCE [LARGE SCALE GENOMIC DNA]</scope>
    <source>
        <strain evidence="4 5">FRR 5400</strain>
    </source>
</reference>
<dbReference type="Gene3D" id="3.40.50.1580">
    <property type="entry name" value="Nucleoside phosphorylase domain"/>
    <property type="match status" value="1"/>
</dbReference>
<feature type="signal peptide" evidence="1">
    <location>
        <begin position="1"/>
        <end position="23"/>
    </location>
</feature>
<keyword evidence="1" id="KW-0732">Signal</keyword>
<dbReference type="PANTHER" id="PTHR46082:SF6">
    <property type="entry name" value="AAA+ ATPASE DOMAIN-CONTAINING PROTEIN-RELATED"/>
    <property type="match status" value="1"/>
</dbReference>
<dbReference type="InterPro" id="IPR035994">
    <property type="entry name" value="Nucleoside_phosphorylase_sf"/>
</dbReference>
<dbReference type="AlphaFoldDB" id="A0A8H6A4A7"/>
<dbReference type="PANTHER" id="PTHR46082">
    <property type="entry name" value="ATP/GTP-BINDING PROTEIN-RELATED"/>
    <property type="match status" value="1"/>
</dbReference>
<name>A0A8H6A4A7_PETAA</name>
<evidence type="ECO:0000313" key="4">
    <source>
        <dbReference type="EMBL" id="KAF5859640.1"/>
    </source>
</evidence>
<dbReference type="Pfam" id="PF00931">
    <property type="entry name" value="NB-ARC"/>
    <property type="match status" value="1"/>
</dbReference>
<evidence type="ECO:0000313" key="5">
    <source>
        <dbReference type="Proteomes" id="UP000541154"/>
    </source>
</evidence>
<sequence length="522" mass="58188">MRPKSRNDFAIAIICALPLEADAVEALFDETYDRLAKYYGKQQGDANSYINGRIGNHDVVLCYMPGIGKGSAASVASSLQVSYTGIELALVVGICGGVPTPPNCQEIFLGDVIISDSVIEYDFGRQYPGGFQRNSWVKDTFGRPDQEIQTLLNSLSADNACNELQNQMRKYLETLQQGGTRWHHPQINDILFKASYLHKHHGHASSIKCGCSGDLPDEICEGALEKDCDYLGCDKTQVIRRRQTLEAVTVSTHIGTVASTDTAMRSGQHRDEIIRQERVIGFEMEGAGVWDNISCIHIKGVCDYADGHKSKSWEAYAAASGASAAKALLEYWRPQNRDASRNPYLMIPFRRNPRFVGRQDEIHKLEDLISVPDGPKKLVISGSGGVGKTQIALELAYRTRDRDPECSIFWIPCTSYEGVEQAWITIAQILGIQNVKPADLKDHIKAYFSQRERKWLLIFDNADNMDMWIKGSSTAPPLKDFLPYNERGHTIFTTRNQELSVKLGSSDVIQVRELNEKTGSEA</sequence>
<evidence type="ECO:0000259" key="2">
    <source>
        <dbReference type="Pfam" id="PF00931"/>
    </source>
</evidence>
<dbReference type="Proteomes" id="UP000541154">
    <property type="component" value="Unassembled WGS sequence"/>
</dbReference>
<dbReference type="Pfam" id="PF01048">
    <property type="entry name" value="PNP_UDP_1"/>
    <property type="match status" value="1"/>
</dbReference>
<feature type="chain" id="PRO_5034060138" description="Nucleoside phosphorylase domain-containing protein" evidence="1">
    <location>
        <begin position="24"/>
        <end position="522"/>
    </location>
</feature>